<dbReference type="Pfam" id="PF05032">
    <property type="entry name" value="Spo12"/>
    <property type="match status" value="1"/>
</dbReference>
<comment type="similarity">
    <text evidence="2">Belongs to the MAPRE family.</text>
</comment>
<protein>
    <submittedName>
        <fullName evidence="7">Calponin-homology (CH) domain-containing protein</fullName>
    </submittedName>
</protein>
<keyword evidence="6" id="KW-1185">Reference proteome</keyword>
<dbReference type="InterPro" id="IPR001715">
    <property type="entry name" value="CH_dom"/>
</dbReference>
<dbReference type="InterPro" id="IPR036872">
    <property type="entry name" value="CH_dom_sf"/>
</dbReference>
<dbReference type="PANTHER" id="PTHR10623">
    <property type="entry name" value="MICROTUBULE-ASSOCIATED PROTEIN RP/EB FAMILY MEMBER"/>
    <property type="match status" value="1"/>
</dbReference>
<comment type="subcellular location">
    <subcellularLocation>
        <location evidence="1">Cytoplasm</location>
        <location evidence="1">Cytoskeleton</location>
    </subcellularLocation>
</comment>
<dbReference type="FunFam" id="1.10.418.10:FF:000007">
    <property type="entry name" value="Microtubule-associated protein, RP/EB family, member 2"/>
    <property type="match status" value="1"/>
</dbReference>
<proteinExistence type="inferred from homology"/>
<accession>A0A914M2A5</accession>
<keyword evidence="4" id="KW-0206">Cytoskeleton</keyword>
<keyword evidence="3" id="KW-0963">Cytoplasm</keyword>
<organism evidence="6 7">
    <name type="scientific">Meloidogyne incognita</name>
    <name type="common">Southern root-knot nematode worm</name>
    <name type="synonym">Oxyuris incognita</name>
    <dbReference type="NCBI Taxonomy" id="6306"/>
    <lineage>
        <taxon>Eukaryota</taxon>
        <taxon>Metazoa</taxon>
        <taxon>Ecdysozoa</taxon>
        <taxon>Nematoda</taxon>
        <taxon>Chromadorea</taxon>
        <taxon>Rhabditida</taxon>
        <taxon>Tylenchina</taxon>
        <taxon>Tylenchomorpha</taxon>
        <taxon>Tylenchoidea</taxon>
        <taxon>Meloidogynidae</taxon>
        <taxon>Meloidogyninae</taxon>
        <taxon>Meloidogyne</taxon>
        <taxon>Meloidogyne incognita group</taxon>
    </lineage>
</organism>
<evidence type="ECO:0000259" key="5">
    <source>
        <dbReference type="PROSITE" id="PS50021"/>
    </source>
</evidence>
<evidence type="ECO:0000256" key="3">
    <source>
        <dbReference type="ARBA" id="ARBA00022490"/>
    </source>
</evidence>
<dbReference type="Proteomes" id="UP000887563">
    <property type="component" value="Unplaced"/>
</dbReference>
<dbReference type="AlphaFoldDB" id="A0A914M2A5"/>
<dbReference type="SUPFAM" id="SSF47576">
    <property type="entry name" value="Calponin-homology domain, CH-domain"/>
    <property type="match status" value="1"/>
</dbReference>
<dbReference type="PROSITE" id="PS50021">
    <property type="entry name" value="CH"/>
    <property type="match status" value="1"/>
</dbReference>
<evidence type="ECO:0000256" key="1">
    <source>
        <dbReference type="ARBA" id="ARBA00004245"/>
    </source>
</evidence>
<feature type="domain" description="Calponin-homology (CH)" evidence="5">
    <location>
        <begin position="15"/>
        <end position="117"/>
    </location>
</feature>
<reference evidence="7" key="1">
    <citation type="submission" date="2022-11" db="UniProtKB">
        <authorList>
            <consortium name="WormBaseParasite"/>
        </authorList>
    </citation>
    <scope>IDENTIFICATION</scope>
</reference>
<name>A0A914M2A5_MELIC</name>
<dbReference type="Gene3D" id="1.10.418.10">
    <property type="entry name" value="Calponin-like domain"/>
    <property type="match status" value="1"/>
</dbReference>
<dbReference type="GO" id="GO:0005856">
    <property type="term" value="C:cytoskeleton"/>
    <property type="evidence" value="ECO:0007669"/>
    <property type="project" value="UniProtKB-SubCell"/>
</dbReference>
<dbReference type="InterPro" id="IPR007727">
    <property type="entry name" value="Spo12"/>
</dbReference>
<dbReference type="Pfam" id="PF00307">
    <property type="entry name" value="CH"/>
    <property type="match status" value="1"/>
</dbReference>
<dbReference type="GO" id="GO:0008017">
    <property type="term" value="F:microtubule binding"/>
    <property type="evidence" value="ECO:0007669"/>
    <property type="project" value="InterPro"/>
</dbReference>
<dbReference type="WBParaSite" id="Minc3s01064g20358">
    <property type="protein sequence ID" value="Minc3s01064g20358"/>
    <property type="gene ID" value="Minc3s01064g20358"/>
</dbReference>
<sequence length="210" mass="24171">MPVVNVYSNSMTSENVSHSELLVWVNNCLQSNLVKLEDMASGAAYCQLTDILFPKHVPLSNINWNSRQEVDWIANWEILETCWKDIGIDKKIPIESLMNAKFEDNFEFLQWFKKFFDANYDGHKYDPVAARNNQPLGNFSDDEIVSENEKKTPEMIAVKSASTPAITKLKQMRKQFHVSSPSDQLMSPCTRTLEKSRFEVGPKFKLDKND</sequence>
<evidence type="ECO:0000313" key="6">
    <source>
        <dbReference type="Proteomes" id="UP000887563"/>
    </source>
</evidence>
<dbReference type="InterPro" id="IPR027328">
    <property type="entry name" value="MAPRE"/>
</dbReference>
<evidence type="ECO:0000256" key="2">
    <source>
        <dbReference type="ARBA" id="ARBA00010729"/>
    </source>
</evidence>
<evidence type="ECO:0000256" key="4">
    <source>
        <dbReference type="ARBA" id="ARBA00023212"/>
    </source>
</evidence>
<evidence type="ECO:0000313" key="7">
    <source>
        <dbReference type="WBParaSite" id="Minc3s01064g20358"/>
    </source>
</evidence>